<dbReference type="GO" id="GO:0045259">
    <property type="term" value="C:proton-transporting ATP synthase complex"/>
    <property type="evidence" value="ECO:0007669"/>
    <property type="project" value="UniProtKB-KW"/>
</dbReference>
<evidence type="ECO:0000256" key="11">
    <source>
        <dbReference type="ARBA" id="ARBA00059339"/>
    </source>
</evidence>
<evidence type="ECO:0000256" key="2">
    <source>
        <dbReference type="ARBA" id="ARBA00007346"/>
    </source>
</evidence>
<keyword evidence="7" id="KW-0406">Ion transport</keyword>
<proteinExistence type="inferred from homology"/>
<dbReference type="SUPFAM" id="SSF111357">
    <property type="entry name" value="Mitochondrial ATP synthase coupling factor 6"/>
    <property type="match status" value="1"/>
</dbReference>
<dbReference type="PANTHER" id="PTHR12441">
    <property type="entry name" value="ATP SYNTHASE COUPLING FACTOR 6, MITOCHONDRIAL"/>
    <property type="match status" value="1"/>
</dbReference>
<evidence type="ECO:0000256" key="10">
    <source>
        <dbReference type="ARBA" id="ARBA00029863"/>
    </source>
</evidence>
<reference evidence="14" key="1">
    <citation type="submission" date="2025-08" db="UniProtKB">
        <authorList>
            <consortium name="Ensembl"/>
        </authorList>
    </citation>
    <scope>IDENTIFICATION</scope>
</reference>
<dbReference type="Pfam" id="PF05511">
    <property type="entry name" value="ATP-synt_F6"/>
    <property type="match status" value="1"/>
</dbReference>
<evidence type="ECO:0000256" key="5">
    <source>
        <dbReference type="ARBA" id="ARBA00022781"/>
    </source>
</evidence>
<keyword evidence="5" id="KW-0375">Hydrogen ion transport</keyword>
<evidence type="ECO:0000256" key="12">
    <source>
        <dbReference type="ARBA" id="ARBA00064647"/>
    </source>
</evidence>
<evidence type="ECO:0000256" key="8">
    <source>
        <dbReference type="ARBA" id="ARBA00023128"/>
    </source>
</evidence>
<evidence type="ECO:0000256" key="9">
    <source>
        <dbReference type="ARBA" id="ARBA00023136"/>
    </source>
</evidence>
<comment type="subcellular location">
    <subcellularLocation>
        <location evidence="1">Mitochondrion inner membrane</location>
    </subcellularLocation>
</comment>
<dbReference type="InterPro" id="IPR036204">
    <property type="entry name" value="ATP_synth_f6_sf_mt"/>
</dbReference>
<organism evidence="14 15">
    <name type="scientific">Neogobius melanostomus</name>
    <name type="common">round goby</name>
    <dbReference type="NCBI Taxonomy" id="47308"/>
    <lineage>
        <taxon>Eukaryota</taxon>
        <taxon>Metazoa</taxon>
        <taxon>Chordata</taxon>
        <taxon>Craniata</taxon>
        <taxon>Vertebrata</taxon>
        <taxon>Euteleostomi</taxon>
        <taxon>Actinopterygii</taxon>
        <taxon>Neopterygii</taxon>
        <taxon>Teleostei</taxon>
        <taxon>Neoteleostei</taxon>
        <taxon>Acanthomorphata</taxon>
        <taxon>Gobiaria</taxon>
        <taxon>Gobiiformes</taxon>
        <taxon>Gobioidei</taxon>
        <taxon>Gobiidae</taxon>
        <taxon>Benthophilinae</taxon>
        <taxon>Neogobiini</taxon>
        <taxon>Neogobius</taxon>
    </lineage>
</organism>
<evidence type="ECO:0000256" key="1">
    <source>
        <dbReference type="ARBA" id="ARBA00004273"/>
    </source>
</evidence>
<evidence type="ECO:0000313" key="15">
    <source>
        <dbReference type="Proteomes" id="UP000694523"/>
    </source>
</evidence>
<evidence type="ECO:0000256" key="13">
    <source>
        <dbReference type="ARBA" id="ARBA00073749"/>
    </source>
</evidence>
<dbReference type="Ensembl" id="ENSNMLT00000022577.1">
    <property type="protein sequence ID" value="ENSNMLP00000020118.1"/>
    <property type="gene ID" value="ENSNMLG00000013143.1"/>
</dbReference>
<reference evidence="14" key="2">
    <citation type="submission" date="2025-09" db="UniProtKB">
        <authorList>
            <consortium name="Ensembl"/>
        </authorList>
    </citation>
    <scope>IDENTIFICATION</scope>
</reference>
<dbReference type="AlphaFoldDB" id="A0A8C6TGZ1"/>
<keyword evidence="3" id="KW-0813">Transport</keyword>
<keyword evidence="15" id="KW-1185">Reference proteome</keyword>
<dbReference type="PANTHER" id="PTHR12441:SF14">
    <property type="entry name" value="ATP SYNTHASE-COUPLING FACTOR 6, MITOCHONDRIAL"/>
    <property type="match status" value="1"/>
</dbReference>
<dbReference type="InterPro" id="IPR008387">
    <property type="entry name" value="ATP_synth_f6_mt"/>
</dbReference>
<dbReference type="Proteomes" id="UP000694523">
    <property type="component" value="Unplaced"/>
</dbReference>
<accession>A0A8C6TGZ1</accession>
<evidence type="ECO:0000256" key="7">
    <source>
        <dbReference type="ARBA" id="ARBA00023065"/>
    </source>
</evidence>
<keyword evidence="8" id="KW-0496">Mitochondrion</keyword>
<keyword evidence="9" id="KW-0472">Membrane</keyword>
<dbReference type="GO" id="GO:0015986">
    <property type="term" value="P:proton motive force-driven ATP synthesis"/>
    <property type="evidence" value="ECO:0007669"/>
    <property type="project" value="InterPro"/>
</dbReference>
<evidence type="ECO:0000256" key="4">
    <source>
        <dbReference type="ARBA" id="ARBA00022547"/>
    </source>
</evidence>
<keyword evidence="6" id="KW-0999">Mitochondrion inner membrane</keyword>
<dbReference type="GO" id="GO:0015078">
    <property type="term" value="F:proton transmembrane transporter activity"/>
    <property type="evidence" value="ECO:0007669"/>
    <property type="project" value="InterPro"/>
</dbReference>
<comment type="function">
    <text evidence="11">Subunit F6, of the mitochondrial membrane ATP synthase complex (F(1)F(0) ATP synthase or Complex V) that produces ATP from ADP in the presence of a proton gradient across the membrane which is generated by electron transport complexes of the respiratory chain. ATP synthase complex consist of a soluble F(1) head domain - the catalytic core - and a membrane F(1) domain - the membrane proton channel. These two domains are linked by a central stalk rotating inside the F(1) region and a stationary peripheral stalk. During catalysis, ATP synthesis in the catalytic domain of F(1) is coupled via a rotary mechanism of the central stalk subunits to proton translocation. In vivo, can only synthesize ATP although its ATP hydrolase activity can be activated artificially in vitro. Part of the complex F(0) domain. Part of the complex F(0) domain and the peripheric stalk, which acts as a stator to hold the catalytic alpha(3)beta(3) subcomplex and subunit a/ATP6 static relative to the rotary elements.</text>
</comment>
<name>A0A8C6TGZ1_9GOBI</name>
<comment type="subunit">
    <text evidence="12">Component of the ATP synthase complex composed at least of ATP5F1A/subunit alpha, ATP5F1B/subunit beta, ATP5MC1/subunit c (homooctomer), MT-ATP6/subunit a, MT-ATP8/subunit 8, ATP5ME/subunit e, ATP5MF/subunit f, ATP5MG/subunit g, ATP5MK/subunit k, ATP5MJ/subunit j, ATP5F1C/subunit gamma, ATP5F1D/subunit delta, ATP5F1E/subunit epsilon, ATP5PF/subunit F6, ATP5PB/subunit b, ATP5PD/subunit d, ATP5PO/subunit OSCP. ATP synthase complex consists of a soluble F(1) head domain (subunits alpha(3) and beta(3)) - the catalytic core - and a membrane F(0) domain - the membrane proton channel (subunits c, a, 8, e, f, g, k and j). These two domains are linked by a central stalk (subunits gamma, delta, and epsilon) rotating inside the F1 region and a stationary peripheral stalk (subunits F6, b, d, and OSCP).</text>
</comment>
<sequence length="107" mass="11275">MVDVAPAVDVTEELADTAPEVIEAAAEELPVEPIEASIDPVQKLFLDAIQSYSSQSQTGGGLVDAGPEYEKALSEEVAKLQRLYGGGDLNAFPTFKFSGGSTRGCRI</sequence>
<dbReference type="FunFam" id="1.10.246.110:FF:000001">
    <property type="entry name" value="ATP synthase-coupling factor 6, mitochondrial"/>
    <property type="match status" value="1"/>
</dbReference>
<protein>
    <recommendedName>
        <fullName evidence="13">ATP synthase peripheral stalk subunit F6, mitochondrial</fullName>
    </recommendedName>
    <alternativeName>
        <fullName evidence="10">ATP synthase peripheral stalk subunit F6</fullName>
    </alternativeName>
</protein>
<evidence type="ECO:0000313" key="14">
    <source>
        <dbReference type="Ensembl" id="ENSNMLP00000020118.1"/>
    </source>
</evidence>
<dbReference type="Gene3D" id="1.10.246.110">
    <property type="entry name" value="Mitochondrial ATP synthase-coupling factor 6"/>
    <property type="match status" value="1"/>
</dbReference>
<evidence type="ECO:0000256" key="6">
    <source>
        <dbReference type="ARBA" id="ARBA00022792"/>
    </source>
</evidence>
<dbReference type="GO" id="GO:0005743">
    <property type="term" value="C:mitochondrial inner membrane"/>
    <property type="evidence" value="ECO:0007669"/>
    <property type="project" value="UniProtKB-SubCell"/>
</dbReference>
<keyword evidence="4" id="KW-0138">CF(0)</keyword>
<comment type="similarity">
    <text evidence="2">Belongs to the eukaryotic ATPase subunit F6 family.</text>
</comment>
<evidence type="ECO:0000256" key="3">
    <source>
        <dbReference type="ARBA" id="ARBA00022448"/>
    </source>
</evidence>